<accession>A0AAV4EL41</accession>
<dbReference type="AlphaFoldDB" id="A0AAV4EL41"/>
<keyword evidence="1" id="KW-0456">Lyase</keyword>
<gene>
    <name evidence="1" type="ORF">ElyMa_005440400</name>
</gene>
<evidence type="ECO:0000313" key="2">
    <source>
        <dbReference type="Proteomes" id="UP000762676"/>
    </source>
</evidence>
<dbReference type="InterPro" id="IPR013785">
    <property type="entry name" value="Aldolase_TIM"/>
</dbReference>
<dbReference type="Proteomes" id="UP000762676">
    <property type="component" value="Unassembled WGS sequence"/>
</dbReference>
<evidence type="ECO:0000313" key="1">
    <source>
        <dbReference type="EMBL" id="GFR61807.1"/>
    </source>
</evidence>
<feature type="non-terminal residue" evidence="1">
    <location>
        <position position="1"/>
    </location>
</feature>
<proteinExistence type="predicted"/>
<keyword evidence="2" id="KW-1185">Reference proteome</keyword>
<protein>
    <submittedName>
        <fullName evidence="1">N-acetylneuraminate lyase</fullName>
    </submittedName>
</protein>
<name>A0AAV4EL41_9GAST</name>
<reference evidence="1 2" key="1">
    <citation type="journal article" date="2021" name="Elife">
        <title>Chloroplast acquisition without the gene transfer in kleptoplastic sea slugs, Plakobranchus ocellatus.</title>
        <authorList>
            <person name="Maeda T."/>
            <person name="Takahashi S."/>
            <person name="Yoshida T."/>
            <person name="Shimamura S."/>
            <person name="Takaki Y."/>
            <person name="Nagai Y."/>
            <person name="Toyoda A."/>
            <person name="Suzuki Y."/>
            <person name="Arimoto A."/>
            <person name="Ishii H."/>
            <person name="Satoh N."/>
            <person name="Nishiyama T."/>
            <person name="Hasebe M."/>
            <person name="Maruyama T."/>
            <person name="Minagawa J."/>
            <person name="Obokata J."/>
            <person name="Shigenobu S."/>
        </authorList>
    </citation>
    <scope>NUCLEOTIDE SEQUENCE [LARGE SCALE GENOMIC DNA]</scope>
</reference>
<sequence length="52" mass="6238">LAPLYFTPVTVDDLVEYCARVAREASRLPFYYYHIPDKTGVRRELWLLLDYE</sequence>
<dbReference type="EMBL" id="BMAT01010854">
    <property type="protein sequence ID" value="GFR61807.1"/>
    <property type="molecule type" value="Genomic_DNA"/>
</dbReference>
<dbReference type="SUPFAM" id="SSF51569">
    <property type="entry name" value="Aldolase"/>
    <property type="match status" value="1"/>
</dbReference>
<comment type="caution">
    <text evidence="1">The sequence shown here is derived from an EMBL/GenBank/DDBJ whole genome shotgun (WGS) entry which is preliminary data.</text>
</comment>
<organism evidence="1 2">
    <name type="scientific">Elysia marginata</name>
    <dbReference type="NCBI Taxonomy" id="1093978"/>
    <lineage>
        <taxon>Eukaryota</taxon>
        <taxon>Metazoa</taxon>
        <taxon>Spiralia</taxon>
        <taxon>Lophotrochozoa</taxon>
        <taxon>Mollusca</taxon>
        <taxon>Gastropoda</taxon>
        <taxon>Heterobranchia</taxon>
        <taxon>Euthyneura</taxon>
        <taxon>Panpulmonata</taxon>
        <taxon>Sacoglossa</taxon>
        <taxon>Placobranchoidea</taxon>
        <taxon>Plakobranchidae</taxon>
        <taxon>Elysia</taxon>
    </lineage>
</organism>
<dbReference type="Gene3D" id="3.20.20.70">
    <property type="entry name" value="Aldolase class I"/>
    <property type="match status" value="1"/>
</dbReference>
<dbReference type="GO" id="GO:0016829">
    <property type="term" value="F:lyase activity"/>
    <property type="evidence" value="ECO:0007669"/>
    <property type="project" value="UniProtKB-KW"/>
</dbReference>